<dbReference type="AlphaFoldDB" id="A0A8D9DHB5"/>
<feature type="transmembrane region" description="Helical" evidence="1">
    <location>
        <begin position="12"/>
        <end position="32"/>
    </location>
</feature>
<dbReference type="EMBL" id="LS974621">
    <property type="protein sequence ID" value="CAG7875554.1"/>
    <property type="molecule type" value="Genomic_DNA"/>
</dbReference>
<organism evidence="2 3">
    <name type="scientific">Brassica campestris</name>
    <name type="common">Field mustard</name>
    <dbReference type="NCBI Taxonomy" id="3711"/>
    <lineage>
        <taxon>Eukaryota</taxon>
        <taxon>Viridiplantae</taxon>
        <taxon>Streptophyta</taxon>
        <taxon>Embryophyta</taxon>
        <taxon>Tracheophyta</taxon>
        <taxon>Spermatophyta</taxon>
        <taxon>Magnoliopsida</taxon>
        <taxon>eudicotyledons</taxon>
        <taxon>Gunneridae</taxon>
        <taxon>Pentapetalae</taxon>
        <taxon>rosids</taxon>
        <taxon>malvids</taxon>
        <taxon>Brassicales</taxon>
        <taxon>Brassicaceae</taxon>
        <taxon>Brassiceae</taxon>
        <taxon>Brassica</taxon>
    </lineage>
</organism>
<accession>A0A8D9DHB5</accession>
<reference evidence="2 3" key="1">
    <citation type="submission" date="2021-07" db="EMBL/GenBank/DDBJ databases">
        <authorList>
            <consortium name="Genoscope - CEA"/>
            <person name="William W."/>
        </authorList>
    </citation>
    <scope>NUCLEOTIDE SEQUENCE [LARGE SCALE GENOMIC DNA]</scope>
</reference>
<gene>
    <name evidence="2" type="ORF">BRAPAZ1V2_A05P20750.2</name>
</gene>
<dbReference type="Gramene" id="A05p20750.2_BraZ1">
    <property type="protein sequence ID" value="A05p20750.2_BraZ1.CDS"/>
    <property type="gene ID" value="A05g20750.2_BraZ1"/>
</dbReference>
<protein>
    <submittedName>
        <fullName evidence="2">Uncharacterized protein</fullName>
    </submittedName>
</protein>
<keyword evidence="1" id="KW-1133">Transmembrane helix</keyword>
<evidence type="ECO:0000313" key="2">
    <source>
        <dbReference type="EMBL" id="CAG7875554.1"/>
    </source>
</evidence>
<evidence type="ECO:0000313" key="3">
    <source>
        <dbReference type="Proteomes" id="UP000694005"/>
    </source>
</evidence>
<name>A0A8D9DHB5_BRACM</name>
<sequence length="86" mass="9645">MTIPDLRDEIIIIILQILDVETAWLMVVLKGWKAMSKQGKCREFFEKCLNVGNVDAVYFEGVFLATHFGDLDDVVAVSEANVSSHT</sequence>
<keyword evidence="1" id="KW-0472">Membrane</keyword>
<evidence type="ECO:0000256" key="1">
    <source>
        <dbReference type="SAM" id="Phobius"/>
    </source>
</evidence>
<proteinExistence type="predicted"/>
<dbReference type="Proteomes" id="UP000694005">
    <property type="component" value="Chromosome A05"/>
</dbReference>
<keyword evidence="1" id="KW-0812">Transmembrane</keyword>